<dbReference type="InterPro" id="IPR018959">
    <property type="entry name" value="DUF1989"/>
</dbReference>
<reference evidence="2 3" key="1">
    <citation type="submission" date="2015-02" db="EMBL/GenBank/DDBJ databases">
        <title>Pseudomonas helleri sp. nov. and Pseudomonas weihenstephanensis sp. nov., isolated from raw cows milk.</title>
        <authorList>
            <person name="von Neubeck M."/>
            <person name="Huptas C."/>
            <person name="Wenning M."/>
            <person name="Scherer S."/>
        </authorList>
    </citation>
    <scope>NUCLEOTIDE SEQUENCE [LARGE SCALE GENOMIC DNA]</scope>
    <source>
        <strain evidence="2 3">DSM 17149</strain>
    </source>
</reference>
<evidence type="ECO:0000259" key="1">
    <source>
        <dbReference type="Pfam" id="PF09347"/>
    </source>
</evidence>
<evidence type="ECO:0000313" key="2">
    <source>
        <dbReference type="EMBL" id="KRP43950.1"/>
    </source>
</evidence>
<proteinExistence type="predicted"/>
<feature type="domain" description="DUF1989" evidence="1">
    <location>
        <begin position="41"/>
        <end position="215"/>
    </location>
</feature>
<dbReference type="AlphaFoldDB" id="A0A0R2YFK4"/>
<name>A0A0R2YFK4_9PSED</name>
<dbReference type="EMBL" id="JYLH01000011">
    <property type="protein sequence ID" value="KRP43950.1"/>
    <property type="molecule type" value="Genomic_DNA"/>
</dbReference>
<dbReference type="PANTHER" id="PTHR31527:SF0">
    <property type="entry name" value="RE64534P"/>
    <property type="match status" value="1"/>
</dbReference>
<accession>A0A0R2YFK4</accession>
<dbReference type="Pfam" id="PF09347">
    <property type="entry name" value="DUF1989"/>
    <property type="match status" value="1"/>
</dbReference>
<organism evidence="2 3">
    <name type="scientific">Pseudomonas libanensis</name>
    <dbReference type="NCBI Taxonomy" id="75588"/>
    <lineage>
        <taxon>Bacteria</taxon>
        <taxon>Pseudomonadati</taxon>
        <taxon>Pseudomonadota</taxon>
        <taxon>Gammaproteobacteria</taxon>
        <taxon>Pseudomonadales</taxon>
        <taxon>Pseudomonadaceae</taxon>
        <taxon>Pseudomonas</taxon>
    </lineage>
</organism>
<comment type="caution">
    <text evidence="2">The sequence shown here is derived from an EMBL/GenBank/DDBJ whole genome shotgun (WGS) entry which is preliminary data.</text>
</comment>
<dbReference type="RefSeq" id="WP_057013402.1">
    <property type="nucleotide sequence ID" value="NZ_JYLH01000011.1"/>
</dbReference>
<dbReference type="PANTHER" id="PTHR31527">
    <property type="entry name" value="RE64534P"/>
    <property type="match status" value="1"/>
</dbReference>
<evidence type="ECO:0000313" key="3">
    <source>
        <dbReference type="Proteomes" id="UP000051446"/>
    </source>
</evidence>
<sequence>MYKDYPAAYQVSKGSALQVDKAFYERIRDRQDQRTLIEQFEVPIRTGRAWKVPAGHVFRVTTPVGPQVGDFNVWNANDPRERLWAARTRQLQGAHVSTHDRLWSNLPFLRPLVTITDDSLANYGIDEHGGRLHDLLGTRCDPYVNRMLTGEDFHHHCHSNLTRAVLPHGLTEFDVHDVLNIFQCTGLNHDDMYFMKACPAQKGDYLEFFAEIDLLCALSTCPGGDLSLPMWGPDAQDPLTVCRPLGVEIYRLENELLSGWSQPERAAYKGQHGLQIAKAVWE</sequence>
<dbReference type="PATRIC" id="fig|75588.4.peg.426"/>
<protein>
    <recommendedName>
        <fullName evidence="1">DUF1989 domain-containing protein</fullName>
    </recommendedName>
</protein>
<gene>
    <name evidence="2" type="ORF">TU73_18365</name>
</gene>
<dbReference type="Proteomes" id="UP000051446">
    <property type="component" value="Unassembled WGS sequence"/>
</dbReference>